<dbReference type="RefSeq" id="WP_092725854.1">
    <property type="nucleotide sequence ID" value="NZ_FNGW01000004.1"/>
</dbReference>
<proteinExistence type="predicted"/>
<dbReference type="EMBL" id="FNGW01000004">
    <property type="protein sequence ID" value="SDL99631.1"/>
    <property type="molecule type" value="Genomic_DNA"/>
</dbReference>
<sequence length="235" mass="27581">MNDKIQKINWKREQLWKGCMLATIAHAIMVAHYPEISNEHSWDGMNYSVQDSEGSRGTITFHPEICVGAFRNDNSDRLNSIDNCRQFRKYFEGAPKEIINISEEEALQYLLDDIDGDTLPLITTAFWVVDNEFYTIDSFKDMYNNGGFLLERQLMDIDIAIKSWIEYYDMSLKQGELLKIIFNKKINQRTERIILIKDEIKLIGTNDRQGLRESRISFKEIGITFKKSWNEFLNL</sequence>
<name>A0A1G9PM97_9FIRM</name>
<dbReference type="STRING" id="1121325.SAMN04515677_104416"/>
<dbReference type="Proteomes" id="UP000199068">
    <property type="component" value="Unassembled WGS sequence"/>
</dbReference>
<organism evidence="1 2">
    <name type="scientific">Romboutsia lituseburensis DSM 797</name>
    <dbReference type="NCBI Taxonomy" id="1121325"/>
    <lineage>
        <taxon>Bacteria</taxon>
        <taxon>Bacillati</taxon>
        <taxon>Bacillota</taxon>
        <taxon>Clostridia</taxon>
        <taxon>Peptostreptococcales</taxon>
        <taxon>Peptostreptococcaceae</taxon>
        <taxon>Romboutsia</taxon>
    </lineage>
</organism>
<evidence type="ECO:0000313" key="2">
    <source>
        <dbReference type="Proteomes" id="UP000199068"/>
    </source>
</evidence>
<dbReference type="AlphaFoldDB" id="A0A1G9PM97"/>
<accession>A0A1G9PM97</accession>
<gene>
    <name evidence="1" type="ORF">SAMN04515677_104416</name>
</gene>
<protein>
    <submittedName>
        <fullName evidence="1">Uncharacterized protein</fullName>
    </submittedName>
</protein>
<reference evidence="1 2" key="1">
    <citation type="submission" date="2016-10" db="EMBL/GenBank/DDBJ databases">
        <authorList>
            <person name="de Groot N.N."/>
        </authorList>
    </citation>
    <scope>NUCLEOTIDE SEQUENCE [LARGE SCALE GENOMIC DNA]</scope>
    <source>
        <strain evidence="1 2">DSM 797</strain>
    </source>
</reference>
<keyword evidence="2" id="KW-1185">Reference proteome</keyword>
<evidence type="ECO:0000313" key="1">
    <source>
        <dbReference type="EMBL" id="SDL99631.1"/>
    </source>
</evidence>